<comment type="caution">
    <text evidence="3">The sequence shown here is derived from an EMBL/GenBank/DDBJ whole genome shotgun (WGS) entry which is preliminary data.</text>
</comment>
<dbReference type="AlphaFoldDB" id="A0AAW9HWG3"/>
<dbReference type="InterPro" id="IPR001296">
    <property type="entry name" value="Glyco_trans_1"/>
</dbReference>
<dbReference type="Pfam" id="PF00534">
    <property type="entry name" value="Glycos_transf_1"/>
    <property type="match status" value="1"/>
</dbReference>
<accession>A0AAW9HWG3</accession>
<gene>
    <name evidence="3" type="ORF">GNF68_11715</name>
</gene>
<organism evidence="3 4">
    <name type="scientific">Clostridium perfringens</name>
    <dbReference type="NCBI Taxonomy" id="1502"/>
    <lineage>
        <taxon>Bacteria</taxon>
        <taxon>Bacillati</taxon>
        <taxon>Bacillota</taxon>
        <taxon>Clostridia</taxon>
        <taxon>Eubacteriales</taxon>
        <taxon>Clostridiaceae</taxon>
        <taxon>Clostridium</taxon>
    </lineage>
</organism>
<evidence type="ECO:0000313" key="4">
    <source>
        <dbReference type="Proteomes" id="UP001288778"/>
    </source>
</evidence>
<dbReference type="CDD" id="cd03811">
    <property type="entry name" value="GT4_GT28_WabH-like"/>
    <property type="match status" value="1"/>
</dbReference>
<dbReference type="Proteomes" id="UP001288778">
    <property type="component" value="Unassembled WGS sequence"/>
</dbReference>
<protein>
    <submittedName>
        <fullName evidence="3">Glycosyltransferase</fullName>
    </submittedName>
</protein>
<dbReference type="PANTHER" id="PTHR12526:SF630">
    <property type="entry name" value="GLYCOSYLTRANSFERASE"/>
    <property type="match status" value="1"/>
</dbReference>
<reference evidence="3" key="1">
    <citation type="submission" date="2019-11" db="EMBL/GenBank/DDBJ databases">
        <title>Characterization of Clostridium perfringens isolates from swine manure treated agricultural soils.</title>
        <authorList>
            <person name="Wushke S.T."/>
        </authorList>
    </citation>
    <scope>NUCLEOTIDE SEQUENCE</scope>
    <source>
        <strain evidence="3">X94</strain>
    </source>
</reference>
<proteinExistence type="predicted"/>
<evidence type="ECO:0000313" key="3">
    <source>
        <dbReference type="EMBL" id="MDZ4909728.1"/>
    </source>
</evidence>
<dbReference type="PANTHER" id="PTHR12526">
    <property type="entry name" value="GLYCOSYLTRANSFERASE"/>
    <property type="match status" value="1"/>
</dbReference>
<evidence type="ECO:0000259" key="2">
    <source>
        <dbReference type="Pfam" id="PF13439"/>
    </source>
</evidence>
<feature type="domain" description="Glycosyl transferase family 1" evidence="1">
    <location>
        <begin position="180"/>
        <end position="342"/>
    </location>
</feature>
<dbReference type="Gene3D" id="3.40.50.2000">
    <property type="entry name" value="Glycogen Phosphorylase B"/>
    <property type="match status" value="2"/>
</dbReference>
<dbReference type="EMBL" id="WNUI01000035">
    <property type="protein sequence ID" value="MDZ4909728.1"/>
    <property type="molecule type" value="Genomic_DNA"/>
</dbReference>
<name>A0AAW9HWG3_CLOPF</name>
<sequence length="367" mass="42580">MKRCLHILPMNKLSGAEKMALLICKNMKEYEPVVVCGGNNLKEVFKKNGIKSYSLKFSSKKILSTLNGLKKIIKENDIKILHAHDNNASLNAYLVKKLYRLDVKVISHIHNCYPWLKGNNFNKKIDKFLRPRYDYNITCGKIVYDFYKENTNYFEERKTLILSNAMDIEEITKVDLSKSEEVIKEFNIPRDKTILGFIGRLDEQKGIIPFIEEFAKHKEDFSDCRILIVGNGSQEYEVKNLIRELGLEDLVILVGFQSDIYKFYPIIDIFFLPSLYEGLPMVLLEAMAFKKAVVSMNVGSISEVILDGDTGFLVNNSLNEFFLKLKVIKENLELKNKFGNEAFRYIENNYNIYEYVSKAEEIYDNLL</sequence>
<evidence type="ECO:0000259" key="1">
    <source>
        <dbReference type="Pfam" id="PF00534"/>
    </source>
</evidence>
<feature type="domain" description="Glycosyltransferase subfamily 4-like N-terminal" evidence="2">
    <location>
        <begin position="15"/>
        <end position="169"/>
    </location>
</feature>
<dbReference type="GO" id="GO:0016757">
    <property type="term" value="F:glycosyltransferase activity"/>
    <property type="evidence" value="ECO:0007669"/>
    <property type="project" value="InterPro"/>
</dbReference>
<dbReference type="RefSeq" id="WP_322395455.1">
    <property type="nucleotide sequence ID" value="NZ_WNUI01000035.1"/>
</dbReference>
<dbReference type="Pfam" id="PF13439">
    <property type="entry name" value="Glyco_transf_4"/>
    <property type="match status" value="1"/>
</dbReference>
<dbReference type="InterPro" id="IPR028098">
    <property type="entry name" value="Glyco_trans_4-like_N"/>
</dbReference>
<dbReference type="SUPFAM" id="SSF53756">
    <property type="entry name" value="UDP-Glycosyltransferase/glycogen phosphorylase"/>
    <property type="match status" value="1"/>
</dbReference>